<dbReference type="AlphaFoldDB" id="A0A450Y5W7"/>
<dbReference type="EMBL" id="CAADHB010000094">
    <property type="protein sequence ID" value="VFK80217.1"/>
    <property type="molecule type" value="Genomic_DNA"/>
</dbReference>
<evidence type="ECO:0000256" key="1">
    <source>
        <dbReference type="SAM" id="MobiDB-lite"/>
    </source>
</evidence>
<organism evidence="2">
    <name type="scientific">Candidatus Kentrum sp. SD</name>
    <dbReference type="NCBI Taxonomy" id="2126332"/>
    <lineage>
        <taxon>Bacteria</taxon>
        <taxon>Pseudomonadati</taxon>
        <taxon>Pseudomonadota</taxon>
        <taxon>Gammaproteobacteria</taxon>
        <taxon>Candidatus Kentrum</taxon>
    </lineage>
</organism>
<evidence type="ECO:0000313" key="4">
    <source>
        <dbReference type="EMBL" id="VFK80217.1"/>
    </source>
</evidence>
<sequence length="173" mass="19725">MRSDTRAIRLDETILLFVHWGGKRTKRLPDKPLAKKRGDPWFIEPGDFLTNFADNALKEHHTGNHRDFGYERIAISWPAWEIEHMAKKKTKPGSSEQHFPGESELGGPSRSTPKRFIERPSRNRNSIALLPLDHHPVISTEGRDPVPLKSHQNKNASSKKSVGRYLAKIAITH</sequence>
<name>A0A450Y5W7_9GAMM</name>
<feature type="region of interest" description="Disordered" evidence="1">
    <location>
        <begin position="87"/>
        <end position="161"/>
    </location>
</feature>
<dbReference type="EMBL" id="CAADFR010000007">
    <property type="protein sequence ID" value="VFK36927.1"/>
    <property type="molecule type" value="Genomic_DNA"/>
</dbReference>
<dbReference type="EMBL" id="CAADFU010000007">
    <property type="protein sequence ID" value="VFK40574.1"/>
    <property type="molecule type" value="Genomic_DNA"/>
</dbReference>
<accession>A0A450Y5W7</accession>
<proteinExistence type="predicted"/>
<protein>
    <submittedName>
        <fullName evidence="2">Uncharacterized protein</fullName>
    </submittedName>
</protein>
<evidence type="ECO:0000313" key="3">
    <source>
        <dbReference type="EMBL" id="VFK40574.1"/>
    </source>
</evidence>
<reference evidence="2" key="1">
    <citation type="submission" date="2019-02" db="EMBL/GenBank/DDBJ databases">
        <authorList>
            <person name="Gruber-Vodicka R. H."/>
            <person name="Seah K. B. B."/>
        </authorList>
    </citation>
    <scope>NUCLEOTIDE SEQUENCE</scope>
    <source>
        <strain evidence="4">BECK_S127</strain>
        <strain evidence="3">BECK_S1320</strain>
        <strain evidence="2">BECK_S1321</strain>
    </source>
</reference>
<feature type="compositionally biased region" description="Basic and acidic residues" evidence="1">
    <location>
        <begin position="132"/>
        <end position="146"/>
    </location>
</feature>
<gene>
    <name evidence="4" type="ORF">BECKSD772D_GA0070982_10941</name>
    <name evidence="3" type="ORF">BECKSD772E_GA0070983_100740</name>
    <name evidence="2" type="ORF">BECKSD772F_GA0070984_100741</name>
</gene>
<evidence type="ECO:0000313" key="2">
    <source>
        <dbReference type="EMBL" id="VFK36927.1"/>
    </source>
</evidence>